<dbReference type="Proteomes" id="UP000288805">
    <property type="component" value="Unassembled WGS sequence"/>
</dbReference>
<dbReference type="AlphaFoldDB" id="A0A438K767"/>
<comment type="subcellular location">
    <subcellularLocation>
        <location evidence="3">Cytoplasm</location>
    </subcellularLocation>
    <subcellularLocation>
        <location evidence="3">Nucleus</location>
    </subcellularLocation>
</comment>
<protein>
    <recommendedName>
        <fullName evidence="3">Proteasome subunit alpha type</fullName>
    </recommendedName>
</protein>
<dbReference type="InterPro" id="IPR000426">
    <property type="entry name" value="Proteasome_asu_N"/>
</dbReference>
<dbReference type="GO" id="GO:0019773">
    <property type="term" value="C:proteasome core complex, alpha-subunit complex"/>
    <property type="evidence" value="ECO:0007669"/>
    <property type="project" value="UniProtKB-UniRule"/>
</dbReference>
<keyword evidence="1 2" id="KW-0647">Proteasome</keyword>
<dbReference type="PROSITE" id="PS00388">
    <property type="entry name" value="PROTEASOME_ALPHA_1"/>
    <property type="match status" value="1"/>
</dbReference>
<keyword evidence="3" id="KW-0963">Cytoplasm</keyword>
<comment type="function">
    <text evidence="3">The proteasome is a multicatalytic proteinase complex which is characterized by its ability to cleave peptides with Arg, Phe, Tyr, Leu, and Glu adjacent to the leaving group at neutral or slightly basic pH.</text>
</comment>
<dbReference type="PANTHER" id="PTHR11599">
    <property type="entry name" value="PROTEASOME SUBUNIT ALPHA/BETA"/>
    <property type="match status" value="1"/>
</dbReference>
<name>A0A438K767_VITVI</name>
<dbReference type="InterPro" id="IPR023332">
    <property type="entry name" value="Proteasome_alpha-type"/>
</dbReference>
<dbReference type="InterPro" id="IPR050115">
    <property type="entry name" value="Proteasome_alpha"/>
</dbReference>
<dbReference type="SMART" id="SM00948">
    <property type="entry name" value="Proteasome_A_N"/>
    <property type="match status" value="1"/>
</dbReference>
<dbReference type="GO" id="GO:0005634">
    <property type="term" value="C:nucleus"/>
    <property type="evidence" value="ECO:0007669"/>
    <property type="project" value="UniProtKB-SubCell"/>
</dbReference>
<dbReference type="InterPro" id="IPR029055">
    <property type="entry name" value="Ntn_hydrolases_N"/>
</dbReference>
<evidence type="ECO:0000313" key="6">
    <source>
        <dbReference type="Proteomes" id="UP000288805"/>
    </source>
</evidence>
<dbReference type="InterPro" id="IPR001353">
    <property type="entry name" value="Proteasome_sua/b"/>
</dbReference>
<comment type="caution">
    <text evidence="5">The sequence shown here is derived from an EMBL/GenBank/DDBJ whole genome shotgun (WGS) entry which is preliminary data.</text>
</comment>
<dbReference type="GO" id="GO:0005737">
    <property type="term" value="C:cytoplasm"/>
    <property type="evidence" value="ECO:0007669"/>
    <property type="project" value="UniProtKB-SubCell"/>
</dbReference>
<organism evidence="5 6">
    <name type="scientific">Vitis vinifera</name>
    <name type="common">Grape</name>
    <dbReference type="NCBI Taxonomy" id="29760"/>
    <lineage>
        <taxon>Eukaryota</taxon>
        <taxon>Viridiplantae</taxon>
        <taxon>Streptophyta</taxon>
        <taxon>Embryophyta</taxon>
        <taxon>Tracheophyta</taxon>
        <taxon>Spermatophyta</taxon>
        <taxon>Magnoliopsida</taxon>
        <taxon>eudicotyledons</taxon>
        <taxon>Gunneridae</taxon>
        <taxon>Pentapetalae</taxon>
        <taxon>rosids</taxon>
        <taxon>Vitales</taxon>
        <taxon>Vitaceae</taxon>
        <taxon>Viteae</taxon>
        <taxon>Vitis</taxon>
    </lineage>
</organism>
<dbReference type="PROSITE" id="PS51475">
    <property type="entry name" value="PROTEASOME_ALPHA_2"/>
    <property type="match status" value="1"/>
</dbReference>
<evidence type="ECO:0000256" key="2">
    <source>
        <dbReference type="PROSITE-ProRule" id="PRU00808"/>
    </source>
</evidence>
<dbReference type="Gene3D" id="3.60.20.10">
    <property type="entry name" value="Glutamine Phosphoribosylpyrophosphate, subunit 1, domain 1"/>
    <property type="match status" value="1"/>
</dbReference>
<feature type="domain" description="Proteasome alpha-type subunits" evidence="4">
    <location>
        <begin position="39"/>
        <end position="61"/>
    </location>
</feature>
<dbReference type="Pfam" id="PF00227">
    <property type="entry name" value="Proteasome"/>
    <property type="match status" value="1"/>
</dbReference>
<evidence type="ECO:0000256" key="3">
    <source>
        <dbReference type="RuleBase" id="RU000551"/>
    </source>
</evidence>
<keyword evidence="3" id="KW-0539">Nucleus</keyword>
<gene>
    <name evidence="5" type="primary">PAE1_1</name>
    <name evidence="5" type="ORF">CK203_003397</name>
</gene>
<sequence>MGLSGIECGQSMESEWAGSVGIGPRRSEQYKMFLTRTEYDRGVNTFSPEGRLFQVEYAIEAIKLGSTAIGLKTKEGVVLAVEKRITSPLLEPSSVEKIMEIDEHIGCAMSGLIADARTLVEHARVETQVSYGEPMTVESTTQALCDLALRFGEGDEESMVMNALPFQYH</sequence>
<dbReference type="GO" id="GO:0006511">
    <property type="term" value="P:ubiquitin-dependent protein catabolic process"/>
    <property type="evidence" value="ECO:0007669"/>
    <property type="project" value="InterPro"/>
</dbReference>
<evidence type="ECO:0000256" key="1">
    <source>
        <dbReference type="ARBA" id="ARBA00022942"/>
    </source>
</evidence>
<evidence type="ECO:0000313" key="5">
    <source>
        <dbReference type="EMBL" id="RVX17057.1"/>
    </source>
</evidence>
<dbReference type="Pfam" id="PF10584">
    <property type="entry name" value="Proteasome_A_N"/>
    <property type="match status" value="1"/>
</dbReference>
<accession>A0A438K767</accession>
<dbReference type="SUPFAM" id="SSF56235">
    <property type="entry name" value="N-terminal nucleophile aminohydrolases (Ntn hydrolases)"/>
    <property type="match status" value="1"/>
</dbReference>
<evidence type="ECO:0000259" key="4">
    <source>
        <dbReference type="PROSITE" id="PS00388"/>
    </source>
</evidence>
<comment type="subunit">
    <text evidence="3">The 20S proteasome core is composed of 28 subunits that are arranged in four stacked rings, resulting in a barrel-shaped structure. The two end rings are each formed by seven alpha subunits, and the two central rings are each formed by seven beta subunits.</text>
</comment>
<comment type="similarity">
    <text evidence="2 3">Belongs to the peptidase T1A family.</text>
</comment>
<dbReference type="EMBL" id="QGNW01000014">
    <property type="protein sequence ID" value="RVX17057.1"/>
    <property type="molecule type" value="Genomic_DNA"/>
</dbReference>
<reference evidence="5 6" key="1">
    <citation type="journal article" date="2018" name="PLoS Genet.">
        <title>Population sequencing reveals clonal diversity and ancestral inbreeding in the grapevine cultivar Chardonnay.</title>
        <authorList>
            <person name="Roach M.J."/>
            <person name="Johnson D.L."/>
            <person name="Bohlmann J."/>
            <person name="van Vuuren H.J."/>
            <person name="Jones S.J."/>
            <person name="Pretorius I.S."/>
            <person name="Schmidt S.A."/>
            <person name="Borneman A.R."/>
        </authorList>
    </citation>
    <scope>NUCLEOTIDE SEQUENCE [LARGE SCALE GENOMIC DNA]</scope>
    <source>
        <strain evidence="6">cv. Chardonnay</strain>
        <tissue evidence="5">Leaf</tissue>
    </source>
</reference>
<proteinExistence type="inferred from homology"/>